<organism evidence="2 3">
    <name type="scientific">Rotaria socialis</name>
    <dbReference type="NCBI Taxonomy" id="392032"/>
    <lineage>
        <taxon>Eukaryota</taxon>
        <taxon>Metazoa</taxon>
        <taxon>Spiralia</taxon>
        <taxon>Gnathifera</taxon>
        <taxon>Rotifera</taxon>
        <taxon>Eurotatoria</taxon>
        <taxon>Bdelloidea</taxon>
        <taxon>Philodinida</taxon>
        <taxon>Philodinidae</taxon>
        <taxon>Rotaria</taxon>
    </lineage>
</organism>
<evidence type="ECO:0000313" key="2">
    <source>
        <dbReference type="EMBL" id="CAF4810183.1"/>
    </source>
</evidence>
<sequence>DDKFVDEDPAVSIDKKLRKAKPSVKLYVVDTHTYKYFKEKNIPLESKKFQRSQFAKDQLQPTNSTSSKNPSDDTSDDSTPSERNQGQNPPNIKGSFHSPANHKDDIRLCTIYRT</sequence>
<feature type="non-terminal residue" evidence="2">
    <location>
        <position position="1"/>
    </location>
</feature>
<name>A0A821PN92_9BILA</name>
<accession>A0A821PN92</accession>
<protein>
    <submittedName>
        <fullName evidence="2">Uncharacterized protein</fullName>
    </submittedName>
</protein>
<feature type="non-terminal residue" evidence="2">
    <location>
        <position position="114"/>
    </location>
</feature>
<feature type="region of interest" description="Disordered" evidence="1">
    <location>
        <begin position="48"/>
        <end position="114"/>
    </location>
</feature>
<proteinExistence type="predicted"/>
<evidence type="ECO:0000256" key="1">
    <source>
        <dbReference type="SAM" id="MobiDB-lite"/>
    </source>
</evidence>
<dbReference type="EMBL" id="CAJOBP010050404">
    <property type="protein sequence ID" value="CAF4810183.1"/>
    <property type="molecule type" value="Genomic_DNA"/>
</dbReference>
<evidence type="ECO:0000313" key="3">
    <source>
        <dbReference type="Proteomes" id="UP000663873"/>
    </source>
</evidence>
<reference evidence="2" key="1">
    <citation type="submission" date="2021-02" db="EMBL/GenBank/DDBJ databases">
        <authorList>
            <person name="Nowell W R."/>
        </authorList>
    </citation>
    <scope>NUCLEOTIDE SEQUENCE</scope>
</reference>
<gene>
    <name evidence="2" type="ORF">UJA718_LOCUS41689</name>
</gene>
<comment type="caution">
    <text evidence="2">The sequence shown here is derived from an EMBL/GenBank/DDBJ whole genome shotgun (WGS) entry which is preliminary data.</text>
</comment>
<dbReference type="Proteomes" id="UP000663873">
    <property type="component" value="Unassembled WGS sequence"/>
</dbReference>
<dbReference type="AlphaFoldDB" id="A0A821PN92"/>
<keyword evidence="3" id="KW-1185">Reference proteome</keyword>